<evidence type="ECO:0000313" key="1">
    <source>
        <dbReference type="EMBL" id="KAI3715961.1"/>
    </source>
</evidence>
<proteinExistence type="predicted"/>
<name>A0ACB9B2H9_ARCLA</name>
<protein>
    <submittedName>
        <fullName evidence="1">Uncharacterized protein</fullName>
    </submittedName>
</protein>
<organism evidence="1 2">
    <name type="scientific">Arctium lappa</name>
    <name type="common">Greater burdock</name>
    <name type="synonym">Lappa major</name>
    <dbReference type="NCBI Taxonomy" id="4217"/>
    <lineage>
        <taxon>Eukaryota</taxon>
        <taxon>Viridiplantae</taxon>
        <taxon>Streptophyta</taxon>
        <taxon>Embryophyta</taxon>
        <taxon>Tracheophyta</taxon>
        <taxon>Spermatophyta</taxon>
        <taxon>Magnoliopsida</taxon>
        <taxon>eudicotyledons</taxon>
        <taxon>Gunneridae</taxon>
        <taxon>Pentapetalae</taxon>
        <taxon>asterids</taxon>
        <taxon>campanulids</taxon>
        <taxon>Asterales</taxon>
        <taxon>Asteraceae</taxon>
        <taxon>Carduoideae</taxon>
        <taxon>Cardueae</taxon>
        <taxon>Arctiinae</taxon>
        <taxon>Arctium</taxon>
    </lineage>
</organism>
<dbReference type="EMBL" id="CM042053">
    <property type="protein sequence ID" value="KAI3715961.1"/>
    <property type="molecule type" value="Genomic_DNA"/>
</dbReference>
<gene>
    <name evidence="1" type="ORF">L6452_22957</name>
</gene>
<dbReference type="Proteomes" id="UP001055879">
    <property type="component" value="Linkage Group LG07"/>
</dbReference>
<reference evidence="1 2" key="2">
    <citation type="journal article" date="2022" name="Mol. Ecol. Resour.">
        <title>The genomes of chicory, endive, great burdock and yacon provide insights into Asteraceae paleo-polyploidization history and plant inulin production.</title>
        <authorList>
            <person name="Fan W."/>
            <person name="Wang S."/>
            <person name="Wang H."/>
            <person name="Wang A."/>
            <person name="Jiang F."/>
            <person name="Liu H."/>
            <person name="Zhao H."/>
            <person name="Xu D."/>
            <person name="Zhang Y."/>
        </authorList>
    </citation>
    <scope>NUCLEOTIDE SEQUENCE [LARGE SCALE GENOMIC DNA]</scope>
    <source>
        <strain evidence="2">cv. Niubang</strain>
    </source>
</reference>
<reference evidence="2" key="1">
    <citation type="journal article" date="2022" name="Mol. Ecol. Resour.">
        <title>The genomes of chicory, endive, great burdock and yacon provide insights into Asteraceae palaeo-polyploidization history and plant inulin production.</title>
        <authorList>
            <person name="Fan W."/>
            <person name="Wang S."/>
            <person name="Wang H."/>
            <person name="Wang A."/>
            <person name="Jiang F."/>
            <person name="Liu H."/>
            <person name="Zhao H."/>
            <person name="Xu D."/>
            <person name="Zhang Y."/>
        </authorList>
    </citation>
    <scope>NUCLEOTIDE SEQUENCE [LARGE SCALE GENOMIC DNA]</scope>
    <source>
        <strain evidence="2">cv. Niubang</strain>
    </source>
</reference>
<evidence type="ECO:0000313" key="2">
    <source>
        <dbReference type="Proteomes" id="UP001055879"/>
    </source>
</evidence>
<comment type="caution">
    <text evidence="1">The sequence shown here is derived from an EMBL/GenBank/DDBJ whole genome shotgun (WGS) entry which is preliminary data.</text>
</comment>
<keyword evidence="2" id="KW-1185">Reference proteome</keyword>
<accession>A0ACB9B2H9</accession>
<sequence length="126" mass="15110">MRKEKKGRNKFISYVTAPLRILEKVNEFYVKSILDCFGRFGKRRVVCYDHVPYHHYRMPKNNDLIVEDTLELDRVFSLRRTCGSRGVRRGYSIGVGRLGRIDEEKTCEFEEIDDDFDKFLRDRSYM</sequence>